<dbReference type="GO" id="GO:0015386">
    <property type="term" value="F:potassium:proton antiporter activity"/>
    <property type="evidence" value="ECO:0007669"/>
    <property type="project" value="TreeGrafter"/>
</dbReference>
<comment type="similarity">
    <text evidence="10">Belongs to the monovalent cation:proton antiporter 1 (CPA1) transporter (TC 2.A.36) family.</text>
</comment>
<proteinExistence type="inferred from homology"/>
<protein>
    <submittedName>
        <fullName evidence="12">Monovalent cation:H+ antiporter, CPA1 family</fullName>
    </submittedName>
</protein>
<feature type="transmembrane region" description="Helical" evidence="10">
    <location>
        <begin position="51"/>
        <end position="76"/>
    </location>
</feature>
<evidence type="ECO:0000256" key="5">
    <source>
        <dbReference type="ARBA" id="ARBA00022989"/>
    </source>
</evidence>
<keyword evidence="3 10" id="KW-1003">Cell membrane</keyword>
<keyword evidence="2 10" id="KW-0813">Transport</keyword>
<feature type="transmembrane region" description="Helical" evidence="10">
    <location>
        <begin position="82"/>
        <end position="105"/>
    </location>
</feature>
<reference evidence="12 13" key="1">
    <citation type="submission" date="2016-11" db="EMBL/GenBank/DDBJ databases">
        <authorList>
            <person name="Jaros S."/>
            <person name="Januszkiewicz K."/>
            <person name="Wedrychowicz H."/>
        </authorList>
    </citation>
    <scope>NUCLEOTIDE SEQUENCE [LARGE SCALE GENOMIC DNA]</scope>
    <source>
        <strain evidence="12 13">CGMCC 4.5723</strain>
    </source>
</reference>
<keyword evidence="5 10" id="KW-1133">Transmembrane helix</keyword>
<dbReference type="InterPro" id="IPR006153">
    <property type="entry name" value="Cation/H_exchanger_TM"/>
</dbReference>
<feature type="domain" description="Cation/H+ exchanger transmembrane" evidence="11">
    <location>
        <begin position="2"/>
        <end position="372"/>
    </location>
</feature>
<dbReference type="AlphaFoldDB" id="A0A1M6URF4"/>
<dbReference type="InterPro" id="IPR018422">
    <property type="entry name" value="Cation/H_exchanger_CPA1"/>
</dbReference>
<accession>A0A1M6URF4</accession>
<dbReference type="EMBL" id="FQZK01000029">
    <property type="protein sequence ID" value="SHK71759.1"/>
    <property type="molecule type" value="Genomic_DNA"/>
</dbReference>
<comment type="caution">
    <text evidence="10">Lacks conserved residue(s) required for the propagation of feature annotation.</text>
</comment>
<keyword evidence="10" id="KW-0050">Antiport</keyword>
<dbReference type="PANTHER" id="PTHR10110:SF86">
    <property type="entry name" value="SODIUM_HYDROGEN EXCHANGER 7"/>
    <property type="match status" value="1"/>
</dbReference>
<feature type="transmembrane region" description="Helical" evidence="10">
    <location>
        <begin position="263"/>
        <end position="288"/>
    </location>
</feature>
<evidence type="ECO:0000256" key="2">
    <source>
        <dbReference type="ARBA" id="ARBA00022448"/>
    </source>
</evidence>
<dbReference type="NCBIfam" id="TIGR00831">
    <property type="entry name" value="a_cpa1"/>
    <property type="match status" value="1"/>
</dbReference>
<comment type="subcellular location">
    <subcellularLocation>
        <location evidence="1 10">Cell membrane</location>
        <topology evidence="1 10">Multi-pass membrane protein</topology>
    </subcellularLocation>
</comment>
<dbReference type="GO" id="GO:0051453">
    <property type="term" value="P:regulation of intracellular pH"/>
    <property type="evidence" value="ECO:0007669"/>
    <property type="project" value="TreeGrafter"/>
</dbReference>
<evidence type="ECO:0000256" key="3">
    <source>
        <dbReference type="ARBA" id="ARBA00022475"/>
    </source>
</evidence>
<feature type="transmembrane region" description="Helical" evidence="10">
    <location>
        <begin position="183"/>
        <end position="212"/>
    </location>
</feature>
<organism evidence="12 13">
    <name type="scientific">Nocardiopsis flavescens</name>
    <dbReference type="NCBI Taxonomy" id="758803"/>
    <lineage>
        <taxon>Bacteria</taxon>
        <taxon>Bacillati</taxon>
        <taxon>Actinomycetota</taxon>
        <taxon>Actinomycetes</taxon>
        <taxon>Streptosporangiales</taxon>
        <taxon>Nocardiopsidaceae</taxon>
        <taxon>Nocardiopsis</taxon>
    </lineage>
</organism>
<evidence type="ECO:0000313" key="12">
    <source>
        <dbReference type="EMBL" id="SHK71759.1"/>
    </source>
</evidence>
<dbReference type="GO" id="GO:0015385">
    <property type="term" value="F:sodium:proton antiporter activity"/>
    <property type="evidence" value="ECO:0007669"/>
    <property type="project" value="InterPro"/>
</dbReference>
<evidence type="ECO:0000256" key="8">
    <source>
        <dbReference type="ARBA" id="ARBA00023136"/>
    </source>
</evidence>
<dbReference type="Pfam" id="PF00999">
    <property type="entry name" value="Na_H_Exchanger"/>
    <property type="match status" value="1"/>
</dbReference>
<evidence type="ECO:0000313" key="13">
    <source>
        <dbReference type="Proteomes" id="UP000184452"/>
    </source>
</evidence>
<evidence type="ECO:0000256" key="10">
    <source>
        <dbReference type="RuleBase" id="RU366002"/>
    </source>
</evidence>
<evidence type="ECO:0000256" key="7">
    <source>
        <dbReference type="ARBA" id="ARBA00023065"/>
    </source>
</evidence>
<feature type="transmembrane region" description="Helical" evidence="10">
    <location>
        <begin position="232"/>
        <end position="251"/>
    </location>
</feature>
<keyword evidence="6 10" id="KW-0915">Sodium</keyword>
<evidence type="ECO:0000259" key="11">
    <source>
        <dbReference type="Pfam" id="PF00999"/>
    </source>
</evidence>
<evidence type="ECO:0000256" key="6">
    <source>
        <dbReference type="ARBA" id="ARBA00023053"/>
    </source>
</evidence>
<evidence type="ECO:0000256" key="4">
    <source>
        <dbReference type="ARBA" id="ARBA00022692"/>
    </source>
</evidence>
<feature type="transmembrane region" description="Helical" evidence="10">
    <location>
        <begin position="347"/>
        <end position="367"/>
    </location>
</feature>
<dbReference type="GO" id="GO:0098719">
    <property type="term" value="P:sodium ion import across plasma membrane"/>
    <property type="evidence" value="ECO:0007669"/>
    <property type="project" value="TreeGrafter"/>
</dbReference>
<evidence type="ECO:0000256" key="1">
    <source>
        <dbReference type="ARBA" id="ARBA00004651"/>
    </source>
</evidence>
<keyword evidence="13" id="KW-1185">Reference proteome</keyword>
<dbReference type="Proteomes" id="UP000184452">
    <property type="component" value="Unassembled WGS sequence"/>
</dbReference>
<sequence>MLLLAAGGLLGFAPALREVQLPPELMLFILLPLLLYWESLSTSLREIRRNLAGIAVMGTLLVVATAGAVAVLGHLWGMPWGAAWVLGAAVAPTDATAVSAVARLLPRRDITVLRAEGLVNDGTALVVYGVAVGVTVGEASLSVPHVGLLFLLSYCGGVAAGAVTALFWAFVRRRIENSLLQNVVVLLIPFTAFLLAESAQASGVLAVVVAGLVMSRAGPTVGRPLSRRQTEASWSLAVFLVNGSLFVLVGLEVHTAVRGLTSLALAQAVLLVALVSALILAVRCAFVLGPPAAAALLPRALRPADGPHYPSRLVNAVAGFRGAVSLAVALSVPHTVASGAAFPDRDLIVFTTTGVILVTLVVQGLVLPPLVARAGLGDDGEVDREELFARRVAAEEALDALPATADRLGTDPEVAARLEEEYRDFLESVGEDLDGREERPVHLRRDQYAALRLALLARKRAAVIRLRDERRIDDVVLRRMQSAMDTEEVRLTHRERFE</sequence>
<keyword evidence="8 10" id="KW-0472">Membrane</keyword>
<evidence type="ECO:0000256" key="9">
    <source>
        <dbReference type="ARBA" id="ARBA00023201"/>
    </source>
</evidence>
<dbReference type="STRING" id="758803.SAMN05421803_12938"/>
<keyword evidence="4 10" id="KW-0812">Transmembrane</keyword>
<gene>
    <name evidence="12" type="ORF">SAMN05421803_12938</name>
</gene>
<feature type="transmembrane region" description="Helical" evidence="10">
    <location>
        <begin position="117"/>
        <end position="136"/>
    </location>
</feature>
<dbReference type="Gene3D" id="1.20.1530.20">
    <property type="match status" value="1"/>
</dbReference>
<keyword evidence="9 10" id="KW-0739">Sodium transport</keyword>
<feature type="transmembrane region" description="Helical" evidence="10">
    <location>
        <begin position="148"/>
        <end position="171"/>
    </location>
</feature>
<name>A0A1M6URF4_9ACTN</name>
<dbReference type="InterPro" id="IPR004705">
    <property type="entry name" value="Cation/H_exchanger_CPA1_bac"/>
</dbReference>
<dbReference type="GO" id="GO:0005886">
    <property type="term" value="C:plasma membrane"/>
    <property type="evidence" value="ECO:0007669"/>
    <property type="project" value="UniProtKB-SubCell"/>
</dbReference>
<dbReference type="PANTHER" id="PTHR10110">
    <property type="entry name" value="SODIUM/HYDROGEN EXCHANGER"/>
    <property type="match status" value="1"/>
</dbReference>
<dbReference type="InterPro" id="IPR038770">
    <property type="entry name" value="Na+/solute_symporter_sf"/>
</dbReference>
<comment type="function">
    <text evidence="10">Na(+)/H(+) antiporter that extrudes sodium in exchange for external protons.</text>
</comment>
<keyword evidence="7 10" id="KW-0406">Ion transport</keyword>